<name>M1WZQ2_9NOST</name>
<sequence length="43" mass="5071">MQFNMRIRAENFTVANLSKLADLLHHKDLKGSKHLTFQYLPRS</sequence>
<comment type="caution">
    <text evidence="1">The sequence shown here is derived from an EMBL/GenBank/DDBJ whole genome shotgun (WGS) entry which is preliminary data.</text>
</comment>
<accession>M1WZQ2</accession>
<dbReference type="AlphaFoldDB" id="M1WZQ2"/>
<proteinExistence type="predicted"/>
<keyword evidence="2" id="KW-1185">Reference proteome</keyword>
<evidence type="ECO:0000313" key="2">
    <source>
        <dbReference type="Proteomes" id="UP000053051"/>
    </source>
</evidence>
<gene>
    <name evidence="1" type="ORF">RINTHH_16270</name>
</gene>
<dbReference type="Proteomes" id="UP000053051">
    <property type="component" value="Unassembled WGS sequence"/>
</dbReference>
<evidence type="ECO:0000313" key="1">
    <source>
        <dbReference type="EMBL" id="CCH67782.1"/>
    </source>
</evidence>
<reference evidence="2" key="2">
    <citation type="submission" date="2016-01" db="EMBL/GenBank/DDBJ databases">
        <title>Diatom-associated endosymboitic cyanobacterium lacks core nitrogen metabolism enzymes.</title>
        <authorList>
            <person name="Hilton J.A."/>
            <person name="Foster R.A."/>
            <person name="Tripp H.J."/>
            <person name="Carter B.J."/>
            <person name="Zehr J.P."/>
            <person name="Villareal T.A."/>
        </authorList>
    </citation>
    <scope>NUCLEOTIDE SEQUENCE [LARGE SCALE GENOMIC DNA]</scope>
    <source>
        <strain evidence="2">HH01</strain>
    </source>
</reference>
<dbReference type="EMBL" id="CAIY01000060">
    <property type="protein sequence ID" value="CCH67782.1"/>
    <property type="molecule type" value="Genomic_DNA"/>
</dbReference>
<protein>
    <submittedName>
        <fullName evidence="1">Uncharacterized protein</fullName>
    </submittedName>
</protein>
<organism evidence="1 2">
    <name type="scientific">Richelia intracellularis HH01</name>
    <dbReference type="NCBI Taxonomy" id="1165094"/>
    <lineage>
        <taxon>Bacteria</taxon>
        <taxon>Bacillati</taxon>
        <taxon>Cyanobacteriota</taxon>
        <taxon>Cyanophyceae</taxon>
        <taxon>Nostocales</taxon>
        <taxon>Nostocaceae</taxon>
        <taxon>Richelia</taxon>
    </lineage>
</organism>
<dbReference type="STRING" id="1165094.RINTHH_16270"/>
<reference evidence="1 2" key="1">
    <citation type="submission" date="2012-05" db="EMBL/GenBank/DDBJ databases">
        <authorList>
            <person name="Hilton J."/>
        </authorList>
    </citation>
    <scope>NUCLEOTIDE SEQUENCE [LARGE SCALE GENOMIC DNA]</scope>
    <source>
        <strain evidence="1 2">HH01</strain>
    </source>
</reference>